<evidence type="ECO:0000259" key="2">
    <source>
        <dbReference type="Pfam" id="PF13391"/>
    </source>
</evidence>
<feature type="region of interest" description="Disordered" evidence="1">
    <location>
        <begin position="85"/>
        <end position="147"/>
    </location>
</feature>
<feature type="domain" description="HNH nuclease" evidence="2">
    <location>
        <begin position="151"/>
        <end position="237"/>
    </location>
</feature>
<proteinExistence type="predicted"/>
<dbReference type="AlphaFoldDB" id="A0A1L7XPD4"/>
<feature type="compositionally biased region" description="Basic and acidic residues" evidence="1">
    <location>
        <begin position="138"/>
        <end position="147"/>
    </location>
</feature>
<evidence type="ECO:0000313" key="4">
    <source>
        <dbReference type="Proteomes" id="UP000184330"/>
    </source>
</evidence>
<dbReference type="Pfam" id="PF13391">
    <property type="entry name" value="HNH_2"/>
    <property type="match status" value="1"/>
</dbReference>
<keyword evidence="4" id="KW-1185">Reference proteome</keyword>
<protein>
    <recommendedName>
        <fullName evidence="2">HNH nuclease domain-containing protein</fullName>
    </recommendedName>
</protein>
<dbReference type="Proteomes" id="UP000184330">
    <property type="component" value="Unassembled WGS sequence"/>
</dbReference>
<organism evidence="3 4">
    <name type="scientific">Phialocephala subalpina</name>
    <dbReference type="NCBI Taxonomy" id="576137"/>
    <lineage>
        <taxon>Eukaryota</taxon>
        <taxon>Fungi</taxon>
        <taxon>Dikarya</taxon>
        <taxon>Ascomycota</taxon>
        <taxon>Pezizomycotina</taxon>
        <taxon>Leotiomycetes</taxon>
        <taxon>Helotiales</taxon>
        <taxon>Mollisiaceae</taxon>
        <taxon>Phialocephala</taxon>
        <taxon>Phialocephala fortinii species complex</taxon>
    </lineage>
</organism>
<name>A0A1L7XPD4_9HELO</name>
<reference evidence="3 4" key="1">
    <citation type="submission" date="2016-03" db="EMBL/GenBank/DDBJ databases">
        <authorList>
            <person name="Ploux O."/>
        </authorList>
    </citation>
    <scope>NUCLEOTIDE SEQUENCE [LARGE SCALE GENOMIC DNA]</scope>
    <source>
        <strain evidence="3 4">UAMH 11012</strain>
    </source>
</reference>
<dbReference type="InterPro" id="IPR003615">
    <property type="entry name" value="HNH_nuc"/>
</dbReference>
<evidence type="ECO:0000256" key="1">
    <source>
        <dbReference type="SAM" id="MobiDB-lite"/>
    </source>
</evidence>
<sequence>MPPSQQPLFTDEDCNLPSQERFNLLERLQISLGDIPPHFWAACHLCDVQKLALLVQTAELNPNIVCIAAGQTYTMVANWNQSIPGSASAATTPRSSPILHRLQSPLSGSPSSPLQGSPQDANTPPAKMQKTSFTRSKSARDSAARRDNSRCVLTGTRAIQVAHIYPFCLLTKEEDTFGKRHVFWRMLRNFWPEEKITTWEAAIFPNGPEERGLETARNMITLSADAHILWNEGAFALKPISVSEDNTTLTIQFFWQAKHPLVMPTINLTTIPLSTRNLESNDETRLIDCRQSEDRRIKSGDLFELTTDDPEARPLPSMALLEMQWFLQRVMGMAGAADELKDSEYHFSDNGLYDWGPYNDGDNISNLGEFDEDEGDISNLGLDEGRDESFLSNIASLSDPVIPDNTGVLPSIEAPKHYTEEMEEVEERFRDGAVM</sequence>
<evidence type="ECO:0000313" key="3">
    <source>
        <dbReference type="EMBL" id="CZR66910.1"/>
    </source>
</evidence>
<dbReference type="EMBL" id="FJOG01000040">
    <property type="protein sequence ID" value="CZR66910.1"/>
    <property type="molecule type" value="Genomic_DNA"/>
</dbReference>
<feature type="compositionally biased region" description="Low complexity" evidence="1">
    <location>
        <begin position="86"/>
        <end position="119"/>
    </location>
</feature>
<gene>
    <name evidence="3" type="ORF">PAC_16811</name>
</gene>
<dbReference type="OrthoDB" id="3545258at2759"/>
<accession>A0A1L7XPD4</accession>